<evidence type="ECO:0000313" key="2">
    <source>
        <dbReference type="Proteomes" id="UP000807469"/>
    </source>
</evidence>
<evidence type="ECO:0000313" key="1">
    <source>
        <dbReference type="EMBL" id="KAF9470543.1"/>
    </source>
</evidence>
<dbReference type="Proteomes" id="UP000807469">
    <property type="component" value="Unassembled WGS sequence"/>
</dbReference>
<accession>A0A9P6CSF7</accession>
<comment type="caution">
    <text evidence="1">The sequence shown here is derived from an EMBL/GenBank/DDBJ whole genome shotgun (WGS) entry which is preliminary data.</text>
</comment>
<gene>
    <name evidence="1" type="ORF">BDN70DRAFT_939614</name>
</gene>
<protein>
    <submittedName>
        <fullName evidence="1">Uncharacterized protein</fullName>
    </submittedName>
</protein>
<dbReference type="Pfam" id="PF14223">
    <property type="entry name" value="Retrotran_gag_2"/>
    <property type="match status" value="1"/>
</dbReference>
<reference evidence="1" key="1">
    <citation type="submission" date="2020-11" db="EMBL/GenBank/DDBJ databases">
        <authorList>
            <consortium name="DOE Joint Genome Institute"/>
            <person name="Ahrendt S."/>
            <person name="Riley R."/>
            <person name="Andreopoulos W."/>
            <person name="Labutti K."/>
            <person name="Pangilinan J."/>
            <person name="Ruiz-Duenas F.J."/>
            <person name="Barrasa J.M."/>
            <person name="Sanchez-Garcia M."/>
            <person name="Camarero S."/>
            <person name="Miyauchi S."/>
            <person name="Serrano A."/>
            <person name="Linde D."/>
            <person name="Babiker R."/>
            <person name="Drula E."/>
            <person name="Ayuso-Fernandez I."/>
            <person name="Pacheco R."/>
            <person name="Padilla G."/>
            <person name="Ferreira P."/>
            <person name="Barriuso J."/>
            <person name="Kellner H."/>
            <person name="Castanera R."/>
            <person name="Alfaro M."/>
            <person name="Ramirez L."/>
            <person name="Pisabarro A.G."/>
            <person name="Kuo A."/>
            <person name="Tritt A."/>
            <person name="Lipzen A."/>
            <person name="He G."/>
            <person name="Yan M."/>
            <person name="Ng V."/>
            <person name="Cullen D."/>
            <person name="Martin F."/>
            <person name="Rosso M.-N."/>
            <person name="Henrissat B."/>
            <person name="Hibbett D."/>
            <person name="Martinez A.T."/>
            <person name="Grigoriev I.V."/>
        </authorList>
    </citation>
    <scope>NUCLEOTIDE SEQUENCE</scope>
    <source>
        <strain evidence="1">CIRM-BRFM 674</strain>
    </source>
</reference>
<proteinExistence type="predicted"/>
<organism evidence="1 2">
    <name type="scientific">Pholiota conissans</name>
    <dbReference type="NCBI Taxonomy" id="109636"/>
    <lineage>
        <taxon>Eukaryota</taxon>
        <taxon>Fungi</taxon>
        <taxon>Dikarya</taxon>
        <taxon>Basidiomycota</taxon>
        <taxon>Agaricomycotina</taxon>
        <taxon>Agaricomycetes</taxon>
        <taxon>Agaricomycetidae</taxon>
        <taxon>Agaricales</taxon>
        <taxon>Agaricineae</taxon>
        <taxon>Strophariaceae</taxon>
        <taxon>Pholiota</taxon>
    </lineage>
</organism>
<dbReference type="AlphaFoldDB" id="A0A9P6CSF7"/>
<name>A0A9P6CSF7_9AGAR</name>
<dbReference type="OrthoDB" id="3223501at2759"/>
<keyword evidence="2" id="KW-1185">Reference proteome</keyword>
<dbReference type="EMBL" id="MU155942">
    <property type="protein sequence ID" value="KAF9470543.1"/>
    <property type="molecule type" value="Genomic_DNA"/>
</dbReference>
<sequence length="410" mass="45496">MKQLGLIGTSHEADSDPDGCPSNEELCGHLERILIACEDDPNCVYCATDATLPEQRLYQAVSAALVFHDGKPVHECRFVAGRVTAPDAELFAIRVAITAALRQPDCERIVVFTHQSTLAKDTPWLCVAPWPHGSKSHLTAKSSSFKSFHDFNGTFIKQLTTSVMIYPQFEVETLKHLWIVSARMLPTELDGTPKQPSYINGGAASPIMPRLGTILPNSISQNWLDAATVPPTSEAANTSWNGAINKSTTPVTANLMYQSMYINIEDNQKIHFKAISDDPVKMWAALKAVHLQKCSGNCFNVYDDLFSIRKKDNESLQAFINRVDDSIQAIQDLHPADFNLKKLDDELTSMAMIRALPEEYSTFASSLLLLDKLDKASIQSAFFTEGIQYRHRAGEAPNVGSAQMHFLWHI</sequence>